<sequence length="101" mass="11698">MRLPERRLNRTALISFERRRKRPTGTTPRSSINFTLPSNWRGVQQYPGCVSFGDKSTDGKLVGILRNKCLHVLCSLRIKRENLANGRMLKRTRTGWWLTLG</sequence>
<evidence type="ECO:0000256" key="1">
    <source>
        <dbReference type="SAM" id="MobiDB-lite"/>
    </source>
</evidence>
<protein>
    <submittedName>
        <fullName evidence="2">Uncharacterized protein</fullName>
    </submittedName>
</protein>
<dbReference type="AlphaFoldDB" id="A0A8T0G4D1"/>
<dbReference type="EMBL" id="JABXBU010000001">
    <property type="protein sequence ID" value="KAF8796900.1"/>
    <property type="molecule type" value="Genomic_DNA"/>
</dbReference>
<gene>
    <name evidence="2" type="ORF">HNY73_001229</name>
</gene>
<accession>A0A8T0G4D1</accession>
<evidence type="ECO:0000313" key="3">
    <source>
        <dbReference type="Proteomes" id="UP000807504"/>
    </source>
</evidence>
<feature type="region of interest" description="Disordered" evidence="1">
    <location>
        <begin position="14"/>
        <end position="33"/>
    </location>
</feature>
<name>A0A8T0G4D1_ARGBR</name>
<dbReference type="Proteomes" id="UP000807504">
    <property type="component" value="Unassembled WGS sequence"/>
</dbReference>
<keyword evidence="3" id="KW-1185">Reference proteome</keyword>
<reference evidence="2" key="1">
    <citation type="journal article" date="2020" name="bioRxiv">
        <title>Chromosome-level reference genome of the European wasp spider Argiope bruennichi: a resource for studies on range expansion and evolutionary adaptation.</title>
        <authorList>
            <person name="Sheffer M.M."/>
            <person name="Hoppe A."/>
            <person name="Krehenwinkel H."/>
            <person name="Uhl G."/>
            <person name="Kuss A.W."/>
            <person name="Jensen L."/>
            <person name="Jensen C."/>
            <person name="Gillespie R.G."/>
            <person name="Hoff K.J."/>
            <person name="Prost S."/>
        </authorList>
    </citation>
    <scope>NUCLEOTIDE SEQUENCE</scope>
</reference>
<proteinExistence type="predicted"/>
<reference evidence="2" key="2">
    <citation type="submission" date="2020-06" db="EMBL/GenBank/DDBJ databases">
        <authorList>
            <person name="Sheffer M."/>
        </authorList>
    </citation>
    <scope>NUCLEOTIDE SEQUENCE</scope>
</reference>
<organism evidence="2 3">
    <name type="scientific">Argiope bruennichi</name>
    <name type="common">Wasp spider</name>
    <name type="synonym">Aranea bruennichi</name>
    <dbReference type="NCBI Taxonomy" id="94029"/>
    <lineage>
        <taxon>Eukaryota</taxon>
        <taxon>Metazoa</taxon>
        <taxon>Ecdysozoa</taxon>
        <taxon>Arthropoda</taxon>
        <taxon>Chelicerata</taxon>
        <taxon>Arachnida</taxon>
        <taxon>Araneae</taxon>
        <taxon>Araneomorphae</taxon>
        <taxon>Entelegynae</taxon>
        <taxon>Araneoidea</taxon>
        <taxon>Araneidae</taxon>
        <taxon>Argiope</taxon>
    </lineage>
</organism>
<evidence type="ECO:0000313" key="2">
    <source>
        <dbReference type="EMBL" id="KAF8796900.1"/>
    </source>
</evidence>
<comment type="caution">
    <text evidence="2">The sequence shown here is derived from an EMBL/GenBank/DDBJ whole genome shotgun (WGS) entry which is preliminary data.</text>
</comment>